<proteinExistence type="predicted"/>
<evidence type="ECO:0000256" key="1">
    <source>
        <dbReference type="SAM" id="SignalP"/>
    </source>
</evidence>
<accession>A0A2M4D490</accession>
<keyword evidence="1" id="KW-0732">Signal</keyword>
<dbReference type="AlphaFoldDB" id="A0A2M4D490"/>
<reference evidence="2" key="1">
    <citation type="submission" date="2018-01" db="EMBL/GenBank/DDBJ databases">
        <title>An insight into the sialome of Amazonian anophelines.</title>
        <authorList>
            <person name="Ribeiro J.M."/>
            <person name="Scarpassa V."/>
            <person name="Calvo E."/>
        </authorList>
    </citation>
    <scope>NUCLEOTIDE SEQUENCE</scope>
</reference>
<sequence>MKLFFFYFFSFIDASLTTHTRTHTRTHTDTHKCSNQRHGYLRFPRYSHTHCNRVLLLSFVDASRSVRKRRRLGIPPLMQFFRGRSTAARIDSVPPRLDRDLR</sequence>
<dbReference type="EMBL" id="GGFL01008171">
    <property type="protein sequence ID" value="MBW72349.1"/>
    <property type="molecule type" value="Transcribed_RNA"/>
</dbReference>
<organism evidence="2">
    <name type="scientific">Anopheles darlingi</name>
    <name type="common">Mosquito</name>
    <dbReference type="NCBI Taxonomy" id="43151"/>
    <lineage>
        <taxon>Eukaryota</taxon>
        <taxon>Metazoa</taxon>
        <taxon>Ecdysozoa</taxon>
        <taxon>Arthropoda</taxon>
        <taxon>Hexapoda</taxon>
        <taxon>Insecta</taxon>
        <taxon>Pterygota</taxon>
        <taxon>Neoptera</taxon>
        <taxon>Endopterygota</taxon>
        <taxon>Diptera</taxon>
        <taxon>Nematocera</taxon>
        <taxon>Culicoidea</taxon>
        <taxon>Culicidae</taxon>
        <taxon>Anophelinae</taxon>
        <taxon>Anopheles</taxon>
    </lineage>
</organism>
<name>A0A2M4D490_ANODA</name>
<feature type="signal peptide" evidence="1">
    <location>
        <begin position="1"/>
        <end position="17"/>
    </location>
</feature>
<evidence type="ECO:0000313" key="2">
    <source>
        <dbReference type="EMBL" id="MBW72349.1"/>
    </source>
</evidence>
<protein>
    <submittedName>
        <fullName evidence="2">Putative secreted protein</fullName>
    </submittedName>
</protein>
<feature type="chain" id="PRO_5014908554" evidence="1">
    <location>
        <begin position="18"/>
        <end position="102"/>
    </location>
</feature>